<dbReference type="PROSITE" id="PS51833">
    <property type="entry name" value="HDOD"/>
    <property type="match status" value="1"/>
</dbReference>
<dbReference type="RefSeq" id="WP_051673480.1">
    <property type="nucleotide sequence ID" value="NZ_CP035033.1"/>
</dbReference>
<gene>
    <name evidence="2" type="ORF">EPV75_00030</name>
</gene>
<dbReference type="PANTHER" id="PTHR33525:SF6">
    <property type="entry name" value="HDOD DOMAIN-CONTAINING PROTEIN"/>
    <property type="match status" value="1"/>
</dbReference>
<dbReference type="EMBL" id="CP035033">
    <property type="protein sequence ID" value="QAB14170.1"/>
    <property type="molecule type" value="Genomic_DNA"/>
</dbReference>
<proteinExistence type="predicted"/>
<protein>
    <submittedName>
        <fullName evidence="2">HDOD domain-containing protein</fullName>
    </submittedName>
</protein>
<sequence length="292" mass="33388">MKIEMKLGMDQATQLIQQIKVETVPPEIYQLEELMGAEQPNASDIAHLISKHPELLGDFLSLTNKVLNRPQDDLILEPLAAVNLLGLQEIQHLFLSTYLKKQLPTSDQDRKIILHSMRSGLAAAELSYWVNEIDRTEAYLVAFMQDIGAIFIMRHDFDHYAETYLNAQLNEPFSGYQAEFEHYQTAHTFVGSVIARRWHLSDLLSKSLLLHHQNELESVQAYAPNVAKMVALIQVANYLVFKTFSDHYMTEELQQSFEHARTFLALPDNAIDAAEAALKKWGNDDHMHFSSH</sequence>
<evidence type="ECO:0000313" key="3">
    <source>
        <dbReference type="Proteomes" id="UP000285478"/>
    </source>
</evidence>
<dbReference type="Gene3D" id="1.10.3210.10">
    <property type="entry name" value="Hypothetical protein af1432"/>
    <property type="match status" value="1"/>
</dbReference>
<name>A0A451G3Z2_9GAMM</name>
<evidence type="ECO:0000259" key="1">
    <source>
        <dbReference type="PROSITE" id="PS51833"/>
    </source>
</evidence>
<evidence type="ECO:0000313" key="2">
    <source>
        <dbReference type="EMBL" id="QAB14170.1"/>
    </source>
</evidence>
<organism evidence="2 3">
    <name type="scientific">Hydrogenovibrio thermophilus</name>
    <dbReference type="NCBI Taxonomy" id="265883"/>
    <lineage>
        <taxon>Bacteria</taxon>
        <taxon>Pseudomonadati</taxon>
        <taxon>Pseudomonadota</taxon>
        <taxon>Gammaproteobacteria</taxon>
        <taxon>Thiotrichales</taxon>
        <taxon>Piscirickettsiaceae</taxon>
        <taxon>Hydrogenovibrio</taxon>
    </lineage>
</organism>
<dbReference type="SUPFAM" id="SSF109604">
    <property type="entry name" value="HD-domain/PDEase-like"/>
    <property type="match status" value="1"/>
</dbReference>
<dbReference type="KEGG" id="htr:EPV75_00030"/>
<feature type="domain" description="HDOD" evidence="1">
    <location>
        <begin position="21"/>
        <end position="214"/>
    </location>
</feature>
<reference evidence="2 3" key="1">
    <citation type="journal article" date="2018" name="Environ. Microbiol.">
        <title>Genomes of ubiquitous marine and hypersaline Hydrogenovibrio, Thiomicrorhabdus and Thiomicrospira spp. encode a diversity of mechanisms to sustain chemolithoautotrophy in heterogeneous environments.</title>
        <authorList>
            <person name="Scott K.M."/>
            <person name="Williams J."/>
            <person name="Porter C.M.B."/>
            <person name="Russel S."/>
            <person name="Harmer T.L."/>
            <person name="Paul J.H."/>
            <person name="Antonen K.M."/>
            <person name="Bridges M.K."/>
            <person name="Camper G.J."/>
            <person name="Campla C.K."/>
            <person name="Casella L.G."/>
            <person name="Chase E."/>
            <person name="Conrad J.W."/>
            <person name="Cruz M.C."/>
            <person name="Dunlap D.S."/>
            <person name="Duran L."/>
            <person name="Fahsbender E.M."/>
            <person name="Goldsmith D.B."/>
            <person name="Keeley R.F."/>
            <person name="Kondoff M.R."/>
            <person name="Kussy B.I."/>
            <person name="Lane M.K."/>
            <person name="Lawler S."/>
            <person name="Leigh B.A."/>
            <person name="Lewis C."/>
            <person name="Lostal L.M."/>
            <person name="Marking D."/>
            <person name="Mancera P.A."/>
            <person name="McClenthan E.C."/>
            <person name="McIntyre E.A."/>
            <person name="Mine J.A."/>
            <person name="Modi S."/>
            <person name="Moore B.D."/>
            <person name="Morgan W.A."/>
            <person name="Nelson K.M."/>
            <person name="Nguyen K.N."/>
            <person name="Ogburn N."/>
            <person name="Parrino D.G."/>
            <person name="Pedapudi A.D."/>
            <person name="Pelham R.P."/>
            <person name="Preece A.M."/>
            <person name="Rampersad E.A."/>
            <person name="Richardson J.C."/>
            <person name="Rodgers C.M."/>
            <person name="Schaffer B.L."/>
            <person name="Sheridan N.E."/>
            <person name="Solone M.R."/>
            <person name="Staley Z.R."/>
            <person name="Tabuchi M."/>
            <person name="Waide R.J."/>
            <person name="Wanjugi P.W."/>
            <person name="Young S."/>
            <person name="Clum A."/>
            <person name="Daum C."/>
            <person name="Huntemann M."/>
            <person name="Ivanova N."/>
            <person name="Kyrpides N."/>
            <person name="Mikhailova N."/>
            <person name="Palaniappan K."/>
            <person name="Pillay M."/>
            <person name="Reddy T.B.K."/>
            <person name="Shapiro N."/>
            <person name="Stamatis D."/>
            <person name="Varghese N."/>
            <person name="Woyke T."/>
            <person name="Boden R."/>
            <person name="Freyermuth S.K."/>
            <person name="Kerfeld C.A."/>
        </authorList>
    </citation>
    <scope>NUCLEOTIDE SEQUENCE [LARGE SCALE GENOMIC DNA]</scope>
    <source>
        <strain evidence="2 3">JR-2</strain>
    </source>
</reference>
<dbReference type="InterPro" id="IPR013976">
    <property type="entry name" value="HDOD"/>
</dbReference>
<accession>A0A451G3Z2</accession>
<dbReference type="Pfam" id="PF08668">
    <property type="entry name" value="HDOD"/>
    <property type="match status" value="1"/>
</dbReference>
<dbReference type="InterPro" id="IPR052340">
    <property type="entry name" value="RNase_Y/CdgJ"/>
</dbReference>
<keyword evidence="3" id="KW-1185">Reference proteome</keyword>
<dbReference type="AlphaFoldDB" id="A0A451G3Z2"/>
<dbReference type="Proteomes" id="UP000285478">
    <property type="component" value="Chromosome"/>
</dbReference>
<dbReference type="PANTHER" id="PTHR33525">
    <property type="match status" value="1"/>
</dbReference>